<organism evidence="1">
    <name type="scientific">Iconisemion striatum</name>
    <dbReference type="NCBI Taxonomy" id="60296"/>
    <lineage>
        <taxon>Eukaryota</taxon>
        <taxon>Metazoa</taxon>
        <taxon>Chordata</taxon>
        <taxon>Craniata</taxon>
        <taxon>Vertebrata</taxon>
        <taxon>Euteleostomi</taxon>
        <taxon>Actinopterygii</taxon>
        <taxon>Neopterygii</taxon>
        <taxon>Teleostei</taxon>
        <taxon>Neoteleostei</taxon>
        <taxon>Acanthomorphata</taxon>
        <taxon>Ovalentaria</taxon>
        <taxon>Atherinomorphae</taxon>
        <taxon>Cyprinodontiformes</taxon>
        <taxon>Nothobranchiidae</taxon>
        <taxon>Iconisemion</taxon>
    </lineage>
</organism>
<gene>
    <name evidence="1" type="primary">Nfu_g_1_010143</name>
</gene>
<reference evidence="1" key="1">
    <citation type="submission" date="2016-05" db="EMBL/GenBank/DDBJ databases">
        <authorList>
            <person name="Lavstsen T."/>
            <person name="Jespersen J.S."/>
        </authorList>
    </citation>
    <scope>NUCLEOTIDE SEQUENCE</scope>
    <source>
        <tissue evidence="1">Brain</tissue>
    </source>
</reference>
<protein>
    <submittedName>
        <fullName evidence="1">Uncharacterized protein</fullName>
    </submittedName>
</protein>
<dbReference type="EMBL" id="HADX01002885">
    <property type="protein sequence ID" value="SBP25117.1"/>
    <property type="molecule type" value="Transcribed_RNA"/>
</dbReference>
<evidence type="ECO:0000313" key="1">
    <source>
        <dbReference type="EMBL" id="SBP25117.1"/>
    </source>
</evidence>
<feature type="non-terminal residue" evidence="1">
    <location>
        <position position="67"/>
    </location>
</feature>
<sequence length="67" mass="7592">VWRRAHELMEMFSLQISLSPGESCKAIPCQDNRGHIAFLGFSATITVMYPVQDSVFTTQCKHCLNVF</sequence>
<dbReference type="AlphaFoldDB" id="A0A1A7Y3T9"/>
<reference evidence="1" key="2">
    <citation type="submission" date="2016-06" db="EMBL/GenBank/DDBJ databases">
        <title>The genome of a short-lived fish provides insights into sex chromosome evolution and the genetic control of aging.</title>
        <authorList>
            <person name="Reichwald K."/>
            <person name="Felder M."/>
            <person name="Petzold A."/>
            <person name="Koch P."/>
            <person name="Groth M."/>
            <person name="Platzer M."/>
        </authorList>
    </citation>
    <scope>NUCLEOTIDE SEQUENCE</scope>
    <source>
        <tissue evidence="1">Brain</tissue>
    </source>
</reference>
<feature type="non-terminal residue" evidence="1">
    <location>
        <position position="1"/>
    </location>
</feature>
<name>A0A1A7Y3T9_9TELE</name>
<accession>A0A1A7Y3T9</accession>
<proteinExistence type="predicted"/>